<sequence length="314" mass="34884">MSKASNCSLFFYQGDKLITVKQVDKHRAIFRNAEQPLAEQQTNGDRSIALLATNDKGSVLSVESEGDKEDHPYSAYGHDPSLPSLRTTTGFNGEVFDIGSNCYLLGLGYRAYSPRLGRFVAADNWSPFGQGGLNAYCYCEGDPVNSSDQSGHMRVYLANGQIMRTSKNAAISAGSWLKPLDFNRTAHRKALIDTKLQMPRRVKADNSVTEGRTHIRVFELFQNPGSSTEVAHVRAMDMQTFKRNRAEIGVLTRLHDEGDRAPALNYLARAAALMNKNEKLSQIGEALWRKGITPNWPTTTLPADARREIRKSNS</sequence>
<feature type="region of interest" description="Disordered" evidence="1">
    <location>
        <begin position="60"/>
        <end position="79"/>
    </location>
</feature>
<gene>
    <name evidence="2" type="ordered locus">PputGB1_0352</name>
</gene>
<evidence type="ECO:0000313" key="2">
    <source>
        <dbReference type="EMBL" id="ABY96265.1"/>
    </source>
</evidence>
<evidence type="ECO:0000313" key="3">
    <source>
        <dbReference type="Proteomes" id="UP000002157"/>
    </source>
</evidence>
<dbReference type="AlphaFoldDB" id="B0KI79"/>
<proteinExistence type="predicted"/>
<dbReference type="HOGENOM" id="CLU_885257_0_0_6"/>
<dbReference type="eggNOG" id="COG3209">
    <property type="taxonomic scope" value="Bacteria"/>
</dbReference>
<reference evidence="2 3" key="1">
    <citation type="submission" date="2008-01" db="EMBL/GenBank/DDBJ databases">
        <title>Complete sequence of Pseudomonas putida GB-1.</title>
        <authorList>
            <consortium name="US DOE Joint Genome Institute"/>
            <person name="Copeland A."/>
            <person name="Lucas S."/>
            <person name="Lapidus A."/>
            <person name="Barry K."/>
            <person name="Glavina del Rio T."/>
            <person name="Dalin E."/>
            <person name="Tice H."/>
            <person name="Pitluck S."/>
            <person name="Bruce D."/>
            <person name="Goodwin L."/>
            <person name="Chertkov O."/>
            <person name="Brettin T."/>
            <person name="Detter J.C."/>
            <person name="Han C."/>
            <person name="Kuske C.R."/>
            <person name="Schmutz J."/>
            <person name="Larimer F."/>
            <person name="Land M."/>
            <person name="Hauser L."/>
            <person name="Kyrpides N."/>
            <person name="Kim E."/>
            <person name="McCarthy J.K."/>
            <person name="Richardson P."/>
        </authorList>
    </citation>
    <scope>NUCLEOTIDE SEQUENCE [LARGE SCALE GENOMIC DNA]</scope>
    <source>
        <strain evidence="2 3">GB-1</strain>
    </source>
</reference>
<accession>B0KI79</accession>
<dbReference type="NCBIfam" id="TIGR03696">
    <property type="entry name" value="Rhs_assc_core"/>
    <property type="match status" value="1"/>
</dbReference>
<dbReference type="InterPro" id="IPR022385">
    <property type="entry name" value="Rhs_assc_core"/>
</dbReference>
<evidence type="ECO:0008006" key="4">
    <source>
        <dbReference type="Google" id="ProtNLM"/>
    </source>
</evidence>
<name>B0KI79_PSEPG</name>
<dbReference type="Proteomes" id="UP000002157">
    <property type="component" value="Chromosome"/>
</dbReference>
<dbReference type="Gene3D" id="2.180.10.10">
    <property type="entry name" value="RHS repeat-associated core"/>
    <property type="match status" value="1"/>
</dbReference>
<dbReference type="KEGG" id="ppg:PputGB1_0352"/>
<evidence type="ECO:0000256" key="1">
    <source>
        <dbReference type="SAM" id="MobiDB-lite"/>
    </source>
</evidence>
<dbReference type="EMBL" id="CP000926">
    <property type="protein sequence ID" value="ABY96265.1"/>
    <property type="molecule type" value="Genomic_DNA"/>
</dbReference>
<organism evidence="2 3">
    <name type="scientific">Pseudomonas putida (strain GB-1)</name>
    <dbReference type="NCBI Taxonomy" id="76869"/>
    <lineage>
        <taxon>Bacteria</taxon>
        <taxon>Pseudomonadati</taxon>
        <taxon>Pseudomonadota</taxon>
        <taxon>Gammaproteobacteria</taxon>
        <taxon>Pseudomonadales</taxon>
        <taxon>Pseudomonadaceae</taxon>
        <taxon>Pseudomonas</taxon>
    </lineage>
</organism>
<protein>
    <recommendedName>
        <fullName evidence="4">RHS repeat-associated core domain-containing protein</fullName>
    </recommendedName>
</protein>
<dbReference type="RefSeq" id="WP_012270124.1">
    <property type="nucleotide sequence ID" value="NC_010322.1"/>
</dbReference>